<accession>A0A2C5ZC38</accession>
<proteinExistence type="predicted"/>
<name>A0A2C5ZC38_9HYPO</name>
<organism evidence="1 2">
    <name type="scientific">Ophiocordyceps australis</name>
    <dbReference type="NCBI Taxonomy" id="1399860"/>
    <lineage>
        <taxon>Eukaryota</taxon>
        <taxon>Fungi</taxon>
        <taxon>Dikarya</taxon>
        <taxon>Ascomycota</taxon>
        <taxon>Pezizomycotina</taxon>
        <taxon>Sordariomycetes</taxon>
        <taxon>Hypocreomycetidae</taxon>
        <taxon>Hypocreales</taxon>
        <taxon>Ophiocordycipitaceae</taxon>
        <taxon>Ophiocordyceps</taxon>
    </lineage>
</organism>
<protein>
    <submittedName>
        <fullName evidence="1">Uncharacterized protein</fullName>
    </submittedName>
</protein>
<dbReference type="AlphaFoldDB" id="A0A2C5ZC38"/>
<sequence length="189" mass="20378">MEAATKTAQKGLKALLCHVSAYKITRWLQASLEPNKEAWIARGEGAISLAKKKLGFPTNDKPRKCNSMGRPPRGDRGYILAPVMAGDRGLGNGIWRDARTKEEGHGRGTWKRDMRSINVRGGIKLGITRAVSTALRARQRHDEGLEAMSAHVGHGDCMLCIAGGACWARLVVGDAAKLVRILVQISGAG</sequence>
<evidence type="ECO:0000313" key="1">
    <source>
        <dbReference type="EMBL" id="PHH76984.1"/>
    </source>
</evidence>
<gene>
    <name evidence="1" type="ORF">CDD82_3729</name>
</gene>
<dbReference type="EMBL" id="NJEU01000290">
    <property type="protein sequence ID" value="PHH76984.1"/>
    <property type="molecule type" value="Genomic_DNA"/>
</dbReference>
<comment type="caution">
    <text evidence="1">The sequence shown here is derived from an EMBL/GenBank/DDBJ whole genome shotgun (WGS) entry which is preliminary data.</text>
</comment>
<evidence type="ECO:0000313" key="2">
    <source>
        <dbReference type="Proteomes" id="UP000224854"/>
    </source>
</evidence>
<dbReference type="Proteomes" id="UP000224854">
    <property type="component" value="Unassembled WGS sequence"/>
</dbReference>
<keyword evidence="2" id="KW-1185">Reference proteome</keyword>
<reference evidence="1 2" key="1">
    <citation type="submission" date="2017-06" db="EMBL/GenBank/DDBJ databases">
        <title>Ant-infecting Ophiocordyceps genomes reveal a high diversity of potential behavioral manipulation genes and a possible major role for enterotoxins.</title>
        <authorList>
            <person name="De Bekker C."/>
            <person name="Evans H.C."/>
            <person name="Brachmann A."/>
            <person name="Hughes D.P."/>
        </authorList>
    </citation>
    <scope>NUCLEOTIDE SEQUENCE [LARGE SCALE GENOMIC DNA]</scope>
    <source>
        <strain evidence="1 2">1348a</strain>
    </source>
</reference>